<evidence type="ECO:0000313" key="2">
    <source>
        <dbReference type="EMBL" id="MEX6501680.1"/>
    </source>
</evidence>
<name>A0ABV3YSY9_9PSED</name>
<dbReference type="RefSeq" id="WP_369286649.1">
    <property type="nucleotide sequence ID" value="NZ_JBFTEG010000003.1"/>
</dbReference>
<feature type="signal peptide" evidence="1">
    <location>
        <begin position="1"/>
        <end position="21"/>
    </location>
</feature>
<organism evidence="2 3">
    <name type="scientific">Pseudomonas zhanjiangensis</name>
    <dbReference type="NCBI Taxonomy" id="3239015"/>
    <lineage>
        <taxon>Bacteria</taxon>
        <taxon>Pseudomonadati</taxon>
        <taxon>Pseudomonadota</taxon>
        <taxon>Gammaproteobacteria</taxon>
        <taxon>Pseudomonadales</taxon>
        <taxon>Pseudomonadaceae</taxon>
        <taxon>Pseudomonas</taxon>
    </lineage>
</organism>
<evidence type="ECO:0000256" key="1">
    <source>
        <dbReference type="SAM" id="SignalP"/>
    </source>
</evidence>
<comment type="caution">
    <text evidence="2">The sequence shown here is derived from an EMBL/GenBank/DDBJ whole genome shotgun (WGS) entry which is preliminary data.</text>
</comment>
<protein>
    <submittedName>
        <fullName evidence="2">Uncharacterized protein</fullName>
    </submittedName>
</protein>
<proteinExistence type="predicted"/>
<reference evidence="2 3" key="1">
    <citation type="submission" date="2024-07" db="EMBL/GenBank/DDBJ databases">
        <authorList>
            <person name="Li M."/>
        </authorList>
    </citation>
    <scope>NUCLEOTIDE SEQUENCE [LARGE SCALE GENOMIC DNA]</scope>
    <source>
        <strain evidence="2 3">25A3E</strain>
    </source>
</reference>
<dbReference type="Proteomes" id="UP001560296">
    <property type="component" value="Unassembled WGS sequence"/>
</dbReference>
<evidence type="ECO:0000313" key="3">
    <source>
        <dbReference type="Proteomes" id="UP001560296"/>
    </source>
</evidence>
<keyword evidence="3" id="KW-1185">Reference proteome</keyword>
<gene>
    <name evidence="2" type="ORF">AB5S05_06360</name>
</gene>
<feature type="chain" id="PRO_5046357793" evidence="1">
    <location>
        <begin position="22"/>
        <end position="155"/>
    </location>
</feature>
<keyword evidence="1" id="KW-0732">Signal</keyword>
<sequence>MKKITGGMLLLASIFAQCAVADNTQEILASGQQVILSDCSLLADDVTVSLSNRVQAGYFCRTGAGVVSNITIATCHTAGRTATRTVETPCVDTSGGVALQPGEVACDGTGSGVNVASNQGAAIFVGRTGGGAIGPQPLNGSNCADDGSSLNQYLN</sequence>
<accession>A0ABV3YSY9</accession>
<dbReference type="EMBL" id="JBFTEG010000003">
    <property type="protein sequence ID" value="MEX6501680.1"/>
    <property type="molecule type" value="Genomic_DNA"/>
</dbReference>